<protein>
    <submittedName>
        <fullName evidence="2">Uncharacterized protein</fullName>
    </submittedName>
</protein>
<name>A0A9N9UF13_9HYPO</name>
<evidence type="ECO:0000313" key="2">
    <source>
        <dbReference type="EMBL" id="CAG9984092.1"/>
    </source>
</evidence>
<keyword evidence="1" id="KW-1133">Transmembrane helix</keyword>
<keyword evidence="1" id="KW-0472">Membrane</keyword>
<dbReference type="EMBL" id="CABFNO020001379">
    <property type="protein sequence ID" value="CAG9984092.1"/>
    <property type="molecule type" value="Genomic_DNA"/>
</dbReference>
<organism evidence="2 3">
    <name type="scientific">Clonostachys byssicola</name>
    <dbReference type="NCBI Taxonomy" id="160290"/>
    <lineage>
        <taxon>Eukaryota</taxon>
        <taxon>Fungi</taxon>
        <taxon>Dikarya</taxon>
        <taxon>Ascomycota</taxon>
        <taxon>Pezizomycotina</taxon>
        <taxon>Sordariomycetes</taxon>
        <taxon>Hypocreomycetidae</taxon>
        <taxon>Hypocreales</taxon>
        <taxon>Bionectriaceae</taxon>
        <taxon>Clonostachys</taxon>
    </lineage>
</organism>
<comment type="caution">
    <text evidence="2">The sequence shown here is derived from an EMBL/GenBank/DDBJ whole genome shotgun (WGS) entry which is preliminary data.</text>
</comment>
<accession>A0A9N9UF13</accession>
<reference evidence="2" key="1">
    <citation type="submission" date="2021-10" db="EMBL/GenBank/DDBJ databases">
        <authorList>
            <person name="Piombo E."/>
        </authorList>
    </citation>
    <scope>NUCLEOTIDE SEQUENCE</scope>
</reference>
<dbReference type="Proteomes" id="UP000754883">
    <property type="component" value="Unassembled WGS sequence"/>
</dbReference>
<sequence length="276" mass="30059">MSRYPDDAPEVASHSYPETYHHDHHMQAAQINPQHYQSPSTAPSETPTTVYSQYAKHDNDIIYGQEHKEVLRGGGGYPDTQEQKKIFGLPILVFILSVIVAIMGIVIIGLAAGLGIATHNYQQANTNLDAANANLSAATANLSAAKFVTSYSNLTNGCSDRAASVTGTKYSTHSYDFAEYTMYCNKDSPEGPIFSLFSGSFNSCMEACTTWNKYLDEKNYTSKACTTATYIPYWTNILMALGNQAPGDCYLKAGTTNLKNFTSSGAEMEVHVAVHA</sequence>
<dbReference type="AlphaFoldDB" id="A0A9N9UF13"/>
<feature type="transmembrane region" description="Helical" evidence="1">
    <location>
        <begin position="91"/>
        <end position="117"/>
    </location>
</feature>
<dbReference type="OrthoDB" id="5358884at2759"/>
<proteinExistence type="predicted"/>
<keyword evidence="3" id="KW-1185">Reference proteome</keyword>
<keyword evidence="1" id="KW-0812">Transmembrane</keyword>
<evidence type="ECO:0000313" key="3">
    <source>
        <dbReference type="Proteomes" id="UP000754883"/>
    </source>
</evidence>
<evidence type="ECO:0000256" key="1">
    <source>
        <dbReference type="SAM" id="Phobius"/>
    </source>
</evidence>
<gene>
    <name evidence="2" type="ORF">CBYS24578_00008592</name>
</gene>